<accession>A0A1S5R3N2</accession>
<dbReference type="PROSITE" id="PS50164">
    <property type="entry name" value="GIY_YIG"/>
    <property type="match status" value="1"/>
</dbReference>
<dbReference type="SMART" id="SM00496">
    <property type="entry name" value="IENR2"/>
    <property type="match status" value="6"/>
</dbReference>
<dbReference type="SUPFAM" id="SSF64496">
    <property type="entry name" value="DNA-binding domain of intron-encoded endonucleases"/>
    <property type="match status" value="2"/>
</dbReference>
<comment type="cofactor">
    <cofactor evidence="1">
        <name>Mg(2+)</name>
        <dbReference type="ChEBI" id="CHEBI:18420"/>
    </cofactor>
</comment>
<dbReference type="OrthoDB" id="19714at10239"/>
<evidence type="ECO:0000256" key="3">
    <source>
        <dbReference type="ARBA" id="ARBA00022842"/>
    </source>
</evidence>
<dbReference type="EMBL" id="KU873925">
    <property type="protein sequence ID" value="AND75017.1"/>
    <property type="molecule type" value="Genomic_DNA"/>
</dbReference>
<keyword evidence="7" id="KW-1185">Reference proteome</keyword>
<organism evidence="6 7">
    <name type="scientific">Pseudomonas phage pf16</name>
    <dbReference type="NCBI Taxonomy" id="1815630"/>
    <lineage>
        <taxon>Viruses</taxon>
        <taxon>Duplodnaviria</taxon>
        <taxon>Heunggongvirae</taxon>
        <taxon>Uroviricota</taxon>
        <taxon>Caudoviricetes</taxon>
        <taxon>Chakrabartyvirus</taxon>
        <taxon>Chakrabartyvirus pf16</taxon>
    </lineage>
</organism>
<dbReference type="Proteomes" id="UP000225821">
    <property type="component" value="Segment"/>
</dbReference>
<protein>
    <recommendedName>
        <fullName evidence="5">GIY-YIG domain-containing protein</fullName>
    </recommendedName>
</protein>
<dbReference type="GO" id="GO:0003677">
    <property type="term" value="F:DNA binding"/>
    <property type="evidence" value="ECO:0007669"/>
    <property type="project" value="InterPro"/>
</dbReference>
<dbReference type="Pfam" id="PF07460">
    <property type="entry name" value="NUMOD3"/>
    <property type="match status" value="3"/>
</dbReference>
<evidence type="ECO:0000256" key="4">
    <source>
        <dbReference type="SAM" id="MobiDB-lite"/>
    </source>
</evidence>
<evidence type="ECO:0000313" key="6">
    <source>
        <dbReference type="EMBL" id="AND75017.1"/>
    </source>
</evidence>
<comment type="similarity">
    <text evidence="2">To endonucleases of group I introns of fungi and phage.</text>
</comment>
<dbReference type="CDD" id="cd10444">
    <property type="entry name" value="GIY-YIG_SegABCDEFG"/>
    <property type="match status" value="1"/>
</dbReference>
<gene>
    <name evidence="6" type="ORF">pf16_94</name>
</gene>
<feature type="compositionally biased region" description="Basic and acidic residues" evidence="4">
    <location>
        <begin position="118"/>
        <end position="152"/>
    </location>
</feature>
<proteinExistence type="predicted"/>
<evidence type="ECO:0000259" key="5">
    <source>
        <dbReference type="PROSITE" id="PS50164"/>
    </source>
</evidence>
<feature type="compositionally biased region" description="Basic and acidic residues" evidence="4">
    <location>
        <begin position="177"/>
        <end position="201"/>
    </location>
</feature>
<evidence type="ECO:0000313" key="7">
    <source>
        <dbReference type="Proteomes" id="UP000225821"/>
    </source>
</evidence>
<dbReference type="InterPro" id="IPR035901">
    <property type="entry name" value="GIY-YIG_endonuc_sf"/>
</dbReference>
<dbReference type="SMART" id="SM00465">
    <property type="entry name" value="GIYc"/>
    <property type="match status" value="1"/>
</dbReference>
<keyword evidence="3" id="KW-0460">Magnesium</keyword>
<dbReference type="SUPFAM" id="SSF82771">
    <property type="entry name" value="GIY-YIG endonuclease"/>
    <property type="match status" value="1"/>
</dbReference>
<dbReference type="InterPro" id="IPR003611">
    <property type="entry name" value="NUMOD3"/>
</dbReference>
<dbReference type="Gene3D" id="3.40.1440.10">
    <property type="entry name" value="GIY-YIG endonuclease"/>
    <property type="match status" value="1"/>
</dbReference>
<name>A0A1S5R3N2_9CAUD</name>
<feature type="region of interest" description="Disordered" evidence="4">
    <location>
        <begin position="107"/>
        <end position="223"/>
    </location>
</feature>
<reference evidence="6 7" key="1">
    <citation type="submission" date="2016-03" db="EMBL/GenBank/DDBJ databases">
        <title>Characterisation of pf16 and phiPMW: Two novel phages infecting Pseudomonas putida PpG1.</title>
        <authorList>
            <person name="Magill D.J."/>
            <person name="Krylov V.N."/>
            <person name="Shaburova O.V."/>
            <person name="Allen C.C.R."/>
            <person name="McGrath J.W."/>
            <person name="Quinn J.P."/>
            <person name="Kulakov L.A."/>
        </authorList>
    </citation>
    <scope>NUCLEOTIDE SEQUENCE [LARGE SCALE GENOMIC DNA]</scope>
</reference>
<feature type="domain" description="GIY-YIG" evidence="5">
    <location>
        <begin position="1"/>
        <end position="85"/>
    </location>
</feature>
<evidence type="ECO:0000256" key="1">
    <source>
        <dbReference type="ARBA" id="ARBA00001946"/>
    </source>
</evidence>
<feature type="compositionally biased region" description="Basic and acidic residues" evidence="4">
    <location>
        <begin position="159"/>
        <end position="170"/>
    </location>
</feature>
<dbReference type="InterPro" id="IPR000305">
    <property type="entry name" value="GIY-YIG_endonuc"/>
</dbReference>
<evidence type="ECO:0000256" key="2">
    <source>
        <dbReference type="ARBA" id="ARBA00010045"/>
    </source>
</evidence>
<sequence length="283" mass="32464">MYYIVYETINKINGKVYIGKHKTTNMETDRYIGSGNLIKQAIKKYGEENFERSIIFCAFTEEDAFEVERILVDEEFVRRVDTYNLATGGRGGYTMSEEFCERASKRMMGEGNPNFGKPRPDHSKKKQSDAMKGRTLSDEHKSKISEAVRGENHPNFGKHHSEETRMKLRESNLGVPRSDETRARMSESHKGLKQSQETKDKRAAHHIGVKRSDEARQRMSDARKNAPMVTCPHCNKTAKRSGRMTFNHFDNCKQRVQVTLDSYLSEAILEPELELGAEVVAEF</sequence>
<feature type="compositionally biased region" description="Basic and acidic residues" evidence="4">
    <location>
        <begin position="210"/>
        <end position="223"/>
    </location>
</feature>